<evidence type="ECO:0008006" key="3">
    <source>
        <dbReference type="Google" id="ProtNLM"/>
    </source>
</evidence>
<dbReference type="Proteomes" id="UP000306196">
    <property type="component" value="Unassembled WGS sequence"/>
</dbReference>
<dbReference type="AlphaFoldDB" id="A0A5R8KG97"/>
<reference evidence="1 2" key="1">
    <citation type="submission" date="2019-05" db="EMBL/GenBank/DDBJ databases">
        <title>Verrucobacter flavum gen. nov., sp. nov. a new member of the family Verrucomicrobiaceae.</title>
        <authorList>
            <person name="Szuroczki S."/>
            <person name="Abbaszade G."/>
            <person name="Szabo A."/>
            <person name="Felfoldi T."/>
            <person name="Schumann P."/>
            <person name="Boka K."/>
            <person name="Keki Z."/>
            <person name="Toumi M."/>
            <person name="Toth E."/>
        </authorList>
    </citation>
    <scope>NUCLEOTIDE SEQUENCE [LARGE SCALE GENOMIC DNA]</scope>
    <source>
        <strain evidence="1 2">MG-N-17</strain>
    </source>
</reference>
<dbReference type="OrthoDB" id="8824552at2"/>
<dbReference type="RefSeq" id="WP_138085550.1">
    <property type="nucleotide sequence ID" value="NZ_VAUV01000005.1"/>
</dbReference>
<evidence type="ECO:0000313" key="2">
    <source>
        <dbReference type="Proteomes" id="UP000306196"/>
    </source>
</evidence>
<proteinExistence type="predicted"/>
<accession>A0A5R8KG97</accession>
<evidence type="ECO:0000313" key="1">
    <source>
        <dbReference type="EMBL" id="TLD71337.1"/>
    </source>
</evidence>
<protein>
    <recommendedName>
        <fullName evidence="3">TIGR02646 family protein</fullName>
    </recommendedName>
</protein>
<sequence>MVRYSVTANALEQAINDLEPTWLTRAAQRTATFKNLGRYEEASGIWSEIKAVYMKLQGNKCAFCERELENSKIEHDVEHYRPKGNAKAWPTPKILEKKQFPFSLPSGQERPGYHLLAYHTWNYLTSCKTCNSNLKSDFFPIAGSSIAGEDHPKNYRDEDAYLLYPLGTLDQNPEKVFTFEGIFPMPCHKQGKTRLRALVTIAFFELDIREHLLKQRARILIDFSRAYADWKTASTQRKRDRGQADIERMTKITAPHASCVRSFRRLCESDPDEADRILEAVWDYLESLNVES</sequence>
<organism evidence="1 2">
    <name type="scientific">Phragmitibacter flavus</name>
    <dbReference type="NCBI Taxonomy" id="2576071"/>
    <lineage>
        <taxon>Bacteria</taxon>
        <taxon>Pseudomonadati</taxon>
        <taxon>Verrucomicrobiota</taxon>
        <taxon>Verrucomicrobiia</taxon>
        <taxon>Verrucomicrobiales</taxon>
        <taxon>Verrucomicrobiaceae</taxon>
        <taxon>Phragmitibacter</taxon>
    </lineage>
</organism>
<keyword evidence="2" id="KW-1185">Reference proteome</keyword>
<gene>
    <name evidence="1" type="ORF">FEM03_07340</name>
</gene>
<comment type="caution">
    <text evidence="1">The sequence shown here is derived from an EMBL/GenBank/DDBJ whole genome shotgun (WGS) entry which is preliminary data.</text>
</comment>
<dbReference type="EMBL" id="VAUV01000005">
    <property type="protein sequence ID" value="TLD71337.1"/>
    <property type="molecule type" value="Genomic_DNA"/>
</dbReference>
<name>A0A5R8KG97_9BACT</name>